<dbReference type="PANTHER" id="PTHR12855:SF10">
    <property type="entry name" value="DNA METHYLTRANSFERASE 1-ASSOCIATED PROTEIN 1"/>
    <property type="match status" value="1"/>
</dbReference>
<dbReference type="GO" id="GO:0006338">
    <property type="term" value="P:chromatin remodeling"/>
    <property type="evidence" value="ECO:0007669"/>
    <property type="project" value="InterPro"/>
</dbReference>
<dbReference type="Proteomes" id="UP000324907">
    <property type="component" value="Unassembled WGS sequence"/>
</dbReference>
<evidence type="ECO:0000256" key="6">
    <source>
        <dbReference type="SAM" id="MobiDB-lite"/>
    </source>
</evidence>
<evidence type="ECO:0000256" key="1">
    <source>
        <dbReference type="ARBA" id="ARBA00004123"/>
    </source>
</evidence>
<dbReference type="GO" id="GO:0035267">
    <property type="term" value="C:NuA4 histone acetyltransferase complex"/>
    <property type="evidence" value="ECO:0007669"/>
    <property type="project" value="InterPro"/>
</dbReference>
<feature type="domain" description="DAMP1 SANT/Myb-like" evidence="7">
    <location>
        <begin position="111"/>
        <end position="196"/>
    </location>
</feature>
<dbReference type="GO" id="GO:0003714">
    <property type="term" value="F:transcription corepressor activity"/>
    <property type="evidence" value="ECO:0007669"/>
    <property type="project" value="TreeGrafter"/>
</dbReference>
<dbReference type="InterPro" id="IPR032563">
    <property type="entry name" value="DAMP1_SANT-like"/>
</dbReference>
<protein>
    <recommendedName>
        <fullName evidence="7">dAMP1 SANT/Myb-like domain-containing protein</fullName>
    </recommendedName>
</protein>
<keyword evidence="3" id="KW-0805">Transcription regulation</keyword>
<reference evidence="8 9" key="1">
    <citation type="submission" date="2019-07" db="EMBL/GenBank/DDBJ databases">
        <title>Genomes of Cafeteria roenbergensis.</title>
        <authorList>
            <person name="Fischer M.G."/>
            <person name="Hackl T."/>
            <person name="Roman M."/>
        </authorList>
    </citation>
    <scope>NUCLEOTIDE SEQUENCE [LARGE SCALE GENOMIC DNA]</scope>
    <source>
        <strain evidence="8 9">RCC970-E3</strain>
    </source>
</reference>
<keyword evidence="2" id="KW-0156">Chromatin regulator</keyword>
<keyword evidence="4" id="KW-0804">Transcription</keyword>
<sequence>MSSDVADIMRGAGAPADSSSGAAAGRSSRSGAAAAPVRPHGLSREAFALMDAGSLPSMAPAEDRSLAALVRRMRGKKTAKWAWRPFTSSARSKDSLQLSHWVRASAEFPDYPFARFNKKIDLIRYTDEDYRKYLAPSPDAPSTDPDSQWTREMTDTLFDLCRRYDLRWAVIRDRFPWRFVQVEELKRRFYTVMSRVIRARINALPANSNSAIGRTQYTDFHYDPELDSKRRRHVHGAYSKTKPERLLQERLLLDELRVIDERLEQLRAAAKGGTIASAILAEAVTSDRHRLEEHAMRPTDAELAPAKEGRPRGGPAAWNGKTSCLDAFTGVRLRSEQINALPDGTPHASRLHIKVTSLLGELGVAAAAKIFPSAATLHALTVLRRQSAALLRLQQAVDLRERAVMALQITRKTMAVVPLKVEDPLKALEAARMSARSHAAAAAAASGGGGPSSAAAAASAASQAARSRAVSSVSQSIATAHGGAIGVAKNSSGGITLAHAPQTVSRKRSAPGDDAGAKRPR</sequence>
<dbReference type="AlphaFoldDB" id="A0A5A8E385"/>
<evidence type="ECO:0000259" key="7">
    <source>
        <dbReference type="Pfam" id="PF16282"/>
    </source>
</evidence>
<dbReference type="Pfam" id="PF16282">
    <property type="entry name" value="SANT_DAMP1_like"/>
    <property type="match status" value="1"/>
</dbReference>
<name>A0A5A8E385_CAFRO</name>
<dbReference type="GO" id="GO:0006281">
    <property type="term" value="P:DNA repair"/>
    <property type="evidence" value="ECO:0007669"/>
    <property type="project" value="InterPro"/>
</dbReference>
<evidence type="ECO:0000313" key="8">
    <source>
        <dbReference type="EMBL" id="KAA0170351.1"/>
    </source>
</evidence>
<proteinExistence type="predicted"/>
<dbReference type="EMBL" id="VLTL01000014">
    <property type="protein sequence ID" value="KAA0170351.1"/>
    <property type="molecule type" value="Genomic_DNA"/>
</dbReference>
<evidence type="ECO:0000256" key="3">
    <source>
        <dbReference type="ARBA" id="ARBA00023015"/>
    </source>
</evidence>
<feature type="region of interest" description="Disordered" evidence="6">
    <location>
        <begin position="496"/>
        <end position="521"/>
    </location>
</feature>
<dbReference type="Gene3D" id="1.10.10.60">
    <property type="entry name" value="Homeodomain-like"/>
    <property type="match status" value="1"/>
</dbReference>
<gene>
    <name evidence="8" type="ORF">FNF28_01578</name>
</gene>
<feature type="compositionally biased region" description="Low complexity" evidence="6">
    <location>
        <begin position="10"/>
        <end position="35"/>
    </location>
</feature>
<accession>A0A5A8E385</accession>
<dbReference type="InterPro" id="IPR027109">
    <property type="entry name" value="Swc4/Dmap1"/>
</dbReference>
<organism evidence="8 9">
    <name type="scientific">Cafeteria roenbergensis</name>
    <name type="common">Marine flagellate</name>
    <dbReference type="NCBI Taxonomy" id="33653"/>
    <lineage>
        <taxon>Eukaryota</taxon>
        <taxon>Sar</taxon>
        <taxon>Stramenopiles</taxon>
        <taxon>Bigyra</taxon>
        <taxon>Opalozoa</taxon>
        <taxon>Bicosoecida</taxon>
        <taxon>Cafeteriaceae</taxon>
        <taxon>Cafeteria</taxon>
    </lineage>
</organism>
<feature type="region of interest" description="Disordered" evidence="6">
    <location>
        <begin position="1"/>
        <end position="37"/>
    </location>
</feature>
<comment type="subcellular location">
    <subcellularLocation>
        <location evidence="1">Nucleus</location>
    </subcellularLocation>
</comment>
<dbReference type="GO" id="GO:0000122">
    <property type="term" value="P:negative regulation of transcription by RNA polymerase II"/>
    <property type="evidence" value="ECO:0007669"/>
    <property type="project" value="TreeGrafter"/>
</dbReference>
<evidence type="ECO:0000313" key="9">
    <source>
        <dbReference type="Proteomes" id="UP000324907"/>
    </source>
</evidence>
<evidence type="ECO:0000256" key="5">
    <source>
        <dbReference type="ARBA" id="ARBA00023242"/>
    </source>
</evidence>
<dbReference type="GO" id="GO:0000812">
    <property type="term" value="C:Swr1 complex"/>
    <property type="evidence" value="ECO:0007669"/>
    <property type="project" value="TreeGrafter"/>
</dbReference>
<dbReference type="PANTHER" id="PTHR12855">
    <property type="entry name" value="DNA METHYLTRANSFERASE 1-ASSOCIATED PROTEIN 1 FAMILY MEMBER"/>
    <property type="match status" value="1"/>
</dbReference>
<evidence type="ECO:0000256" key="4">
    <source>
        <dbReference type="ARBA" id="ARBA00023163"/>
    </source>
</evidence>
<comment type="caution">
    <text evidence="8">The sequence shown here is derived from an EMBL/GenBank/DDBJ whole genome shotgun (WGS) entry which is preliminary data.</text>
</comment>
<evidence type="ECO:0000256" key="2">
    <source>
        <dbReference type="ARBA" id="ARBA00022853"/>
    </source>
</evidence>
<keyword evidence="5" id="KW-0539">Nucleus</keyword>